<evidence type="ECO:0008006" key="3">
    <source>
        <dbReference type="Google" id="ProtNLM"/>
    </source>
</evidence>
<protein>
    <recommendedName>
        <fullName evidence="3">Pentapeptide repeat-containing protein</fullName>
    </recommendedName>
</protein>
<sequence length="346" mass="39738">MVKKCSYNHGNGETCKHPAEEKALNEAELCLFHQTIRQGDAQKRFWWRLKRLDIKGDGDWRGFNFPITKELENVVCKTSLRLQNSSLYGVKIKQGVFEGNVDMTGCEISSLELQTCKFKGSVDLSGLEFSFFKAASIEVEESFIAKEVKFDGEFFISGALKQSANFNRCHFSSKATFIQTKTVSLSVSSAFSFTVAGPSLVITQKPGPEADTWTKIKYQYRNYRSFLKSRIRHYIRIFVGFVKKHLRKIRAIILRAFNRYRVRFPHRREHVVLYVLFNSRAMLEEISFADPKGVTFNGVRLSEASFRNTDLRGVNFIGNDWRQKKVRRNGACSGPFRSPISVQSDQ</sequence>
<dbReference type="SUPFAM" id="SSF141571">
    <property type="entry name" value="Pentapeptide repeat-like"/>
    <property type="match status" value="1"/>
</dbReference>
<dbReference type="Pfam" id="PF00805">
    <property type="entry name" value="Pentapeptide"/>
    <property type="match status" value="1"/>
</dbReference>
<evidence type="ECO:0000313" key="1">
    <source>
        <dbReference type="EMBL" id="AEF02629.1"/>
    </source>
</evidence>
<dbReference type="RefSeq" id="WP_013783569.1">
    <property type="nucleotide sequence ID" value="NC_015554.1"/>
</dbReference>
<accession>F5Z447</accession>
<proteinExistence type="predicted"/>
<dbReference type="OrthoDB" id="154708at2"/>
<reference evidence="1 2" key="1">
    <citation type="journal article" date="2011" name="J. Bacteriol.">
        <title>Complete genome sequence of the polycyclic aromatic hydrocarbon-degrading bacterium Alteromonas sp. strain SN2.</title>
        <authorList>
            <person name="Jin H.M."/>
            <person name="Jeong H."/>
            <person name="Moon E.J."/>
            <person name="Math R.K."/>
            <person name="Lee K."/>
            <person name="Kim H.J."/>
            <person name="Jeon C.O."/>
            <person name="Oh T.K."/>
            <person name="Kim J.F."/>
        </authorList>
    </citation>
    <scope>NUCLEOTIDE SEQUENCE [LARGE SCALE GENOMIC DNA]</scope>
    <source>
        <strain evidence="2">JCM 17741 / KACC 18427 / KCTC 11700BP / SN2</strain>
    </source>
</reference>
<organism evidence="1 2">
    <name type="scientific">Alteromonas naphthalenivorans</name>
    <dbReference type="NCBI Taxonomy" id="715451"/>
    <lineage>
        <taxon>Bacteria</taxon>
        <taxon>Pseudomonadati</taxon>
        <taxon>Pseudomonadota</taxon>
        <taxon>Gammaproteobacteria</taxon>
        <taxon>Alteromonadales</taxon>
        <taxon>Alteromonadaceae</taxon>
        <taxon>Alteromonas/Salinimonas group</taxon>
        <taxon>Alteromonas</taxon>
    </lineage>
</organism>
<dbReference type="EMBL" id="CP002339">
    <property type="protein sequence ID" value="AEF02629.1"/>
    <property type="molecule type" value="Genomic_DNA"/>
</dbReference>
<dbReference type="eggNOG" id="COG1357">
    <property type="taxonomic scope" value="Bacteria"/>
</dbReference>
<dbReference type="InterPro" id="IPR001646">
    <property type="entry name" value="5peptide_repeat"/>
</dbReference>
<dbReference type="Proteomes" id="UP000000683">
    <property type="component" value="Chromosome"/>
</dbReference>
<dbReference type="KEGG" id="alt:ambt_05425"/>
<evidence type="ECO:0000313" key="2">
    <source>
        <dbReference type="Proteomes" id="UP000000683"/>
    </source>
</evidence>
<keyword evidence="2" id="KW-1185">Reference proteome</keyword>
<dbReference type="HOGENOM" id="CLU_800859_0_0_6"/>
<name>F5Z447_ALTNA</name>
<dbReference type="AlphaFoldDB" id="F5Z447"/>
<gene>
    <name evidence="1" type="ordered locus">ambt_05425</name>
</gene>